<dbReference type="SUPFAM" id="SSF109709">
    <property type="entry name" value="KorB DNA-binding domain-like"/>
    <property type="match status" value="1"/>
</dbReference>
<evidence type="ECO:0000313" key="2">
    <source>
        <dbReference type="Proteomes" id="UP001242010"/>
    </source>
</evidence>
<keyword evidence="2" id="KW-1185">Reference proteome</keyword>
<dbReference type="Proteomes" id="UP001242010">
    <property type="component" value="Chromosome"/>
</dbReference>
<protein>
    <submittedName>
        <fullName evidence="1">Uncharacterized protein</fullName>
    </submittedName>
</protein>
<evidence type="ECO:0000313" key="1">
    <source>
        <dbReference type="EMBL" id="BDU68722.1"/>
    </source>
</evidence>
<accession>A0ABM8DP59</accession>
<dbReference type="EMBL" id="AP027079">
    <property type="protein sequence ID" value="BDU68722.1"/>
    <property type="molecule type" value="Genomic_DNA"/>
</dbReference>
<reference evidence="2" key="1">
    <citation type="journal article" date="2023" name="Int. J. Syst. Evol. Microbiol.">
        <title>Mesoterricola silvestris gen. nov., sp. nov., Mesoterricola sediminis sp. nov., Geothrix oryzae sp. nov., Geothrix edaphica sp. nov., Geothrix rubra sp. nov., and Geothrix limicola sp. nov., six novel members of Acidobacteriota isolated from soils.</title>
        <authorList>
            <person name="Itoh H."/>
            <person name="Sugisawa Y."/>
            <person name="Mise K."/>
            <person name="Xu Z."/>
            <person name="Kuniyasu M."/>
            <person name="Ushijima N."/>
            <person name="Kawano K."/>
            <person name="Kobayashi E."/>
            <person name="Shiratori Y."/>
            <person name="Masuda Y."/>
            <person name="Senoo K."/>
        </authorList>
    </citation>
    <scope>NUCLEOTIDE SEQUENCE [LARGE SCALE GENOMIC DNA]</scope>
    <source>
        <strain evidence="2">Red222</strain>
    </source>
</reference>
<name>A0ABM8DP59_9BACT</name>
<sequence length="234" mass="25897">MYGLQQGEWRDLVLSVNVHKKERRLTPYKAAGYLHRALQQVSVEILAEALGFKETSTLRKIAGLVALPPDVASTVEWGSRRGSISMSTAAELLRFGNSDLIREAITSAIEHDLSKEEARQVVQIWVRTSESVHECVLRALKSRTRIERSELILGSLLSTSAREISKSLGGEALSRKLQLLLAQRFPTVIPKALRINGDRFSILLSEADALALRQALNGKSIEATLTESVERISV</sequence>
<proteinExistence type="predicted"/>
<dbReference type="RefSeq" id="WP_286355359.1">
    <property type="nucleotide sequence ID" value="NZ_AP027079.1"/>
</dbReference>
<organism evidence="1 2">
    <name type="scientific">Geothrix oryzae</name>
    <dbReference type="NCBI Taxonomy" id="2927975"/>
    <lineage>
        <taxon>Bacteria</taxon>
        <taxon>Pseudomonadati</taxon>
        <taxon>Acidobacteriota</taxon>
        <taxon>Holophagae</taxon>
        <taxon>Holophagales</taxon>
        <taxon>Holophagaceae</taxon>
        <taxon>Geothrix</taxon>
    </lineage>
</organism>
<gene>
    <name evidence="1" type="ORF">GETHOR_08230</name>
</gene>